<dbReference type="Pfam" id="PF10708">
    <property type="entry name" value="DUF2510"/>
    <property type="match status" value="1"/>
</dbReference>
<protein>
    <recommendedName>
        <fullName evidence="1">DUF2510 domain-containing protein</fullName>
    </recommendedName>
</protein>
<reference evidence="2" key="1">
    <citation type="submission" date="2016-10" db="EMBL/GenBank/DDBJ databases">
        <title>Sequence of Gallionella enrichment culture.</title>
        <authorList>
            <person name="Poehlein A."/>
            <person name="Muehling M."/>
            <person name="Daniel R."/>
        </authorList>
    </citation>
    <scope>NUCLEOTIDE SEQUENCE</scope>
</reference>
<evidence type="ECO:0000259" key="1">
    <source>
        <dbReference type="Pfam" id="PF10708"/>
    </source>
</evidence>
<dbReference type="AlphaFoldDB" id="A0A1J5QU65"/>
<evidence type="ECO:0000313" key="2">
    <source>
        <dbReference type="EMBL" id="OIQ81027.1"/>
    </source>
</evidence>
<name>A0A1J5QU65_9ZZZZ</name>
<accession>A0A1J5QU65</accession>
<organism evidence="2">
    <name type="scientific">mine drainage metagenome</name>
    <dbReference type="NCBI Taxonomy" id="410659"/>
    <lineage>
        <taxon>unclassified sequences</taxon>
        <taxon>metagenomes</taxon>
        <taxon>ecological metagenomes</taxon>
    </lineage>
</organism>
<sequence length="65" mass="7003">MTAAATVELGWYPDPHVPGMLRYFDGDRWTQHTLAAPTPTPDVQLPTQGSISAAYFWATSGIAPA</sequence>
<comment type="caution">
    <text evidence="2">The sequence shown here is derived from an EMBL/GenBank/DDBJ whole genome shotgun (WGS) entry which is preliminary data.</text>
</comment>
<dbReference type="EMBL" id="MLJW01000979">
    <property type="protein sequence ID" value="OIQ81027.1"/>
    <property type="molecule type" value="Genomic_DNA"/>
</dbReference>
<feature type="domain" description="DUF2510" evidence="1">
    <location>
        <begin position="10"/>
        <end position="41"/>
    </location>
</feature>
<proteinExistence type="predicted"/>
<dbReference type="InterPro" id="IPR018929">
    <property type="entry name" value="DUF2510"/>
</dbReference>
<gene>
    <name evidence="2" type="ORF">GALL_372040</name>
</gene>